<comment type="similarity">
    <text evidence="1">Belongs to the N-acetylmuramoyl-L-alanine amidase 2 family.</text>
</comment>
<dbReference type="Pfam" id="PF01510">
    <property type="entry name" value="Amidase_2"/>
    <property type="match status" value="1"/>
</dbReference>
<keyword evidence="5" id="KW-0812">Transmembrane</keyword>
<evidence type="ECO:0000256" key="3">
    <source>
        <dbReference type="ARBA" id="ARBA00022859"/>
    </source>
</evidence>
<reference evidence="8" key="1">
    <citation type="journal article" date="2015" name="Insect Sci.">
        <title>Comparative analysis of peptidoglycan recognition proteins in endoparasitoid wasp Microplitis mediator.</title>
        <authorList>
            <person name="Wang R.J."/>
            <person name="Lin Z."/>
            <person name="Jiang H."/>
            <person name="Li J.C."/>
            <person name="Saha T.T."/>
            <person name="Lu Z.Y."/>
            <person name="Lu Z.Q."/>
            <person name="Zou Z."/>
        </authorList>
    </citation>
    <scope>NUCLEOTIDE SEQUENCE</scope>
</reference>
<feature type="compositionally biased region" description="Polar residues" evidence="4">
    <location>
        <begin position="68"/>
        <end position="78"/>
    </location>
</feature>
<dbReference type="AlphaFoldDB" id="A0A0S2GL47"/>
<dbReference type="GO" id="GO:0008745">
    <property type="term" value="F:N-acetylmuramoyl-L-alanine amidase activity"/>
    <property type="evidence" value="ECO:0007669"/>
    <property type="project" value="InterPro"/>
</dbReference>
<dbReference type="Gene3D" id="3.40.80.10">
    <property type="entry name" value="Peptidoglycan recognition protein-like"/>
    <property type="match status" value="1"/>
</dbReference>
<feature type="transmembrane region" description="Helical" evidence="5">
    <location>
        <begin position="257"/>
        <end position="281"/>
    </location>
</feature>
<dbReference type="InterPro" id="IPR006619">
    <property type="entry name" value="PGRP_domain_met/bac"/>
</dbReference>
<feature type="region of interest" description="Disordered" evidence="4">
    <location>
        <begin position="37"/>
        <end position="103"/>
    </location>
</feature>
<dbReference type="EMBL" id="KT390720">
    <property type="protein sequence ID" value="ALN97027.1"/>
    <property type="molecule type" value="mRNA"/>
</dbReference>
<keyword evidence="5" id="KW-0472">Membrane</keyword>
<dbReference type="InterPro" id="IPR002502">
    <property type="entry name" value="Amidase_domain"/>
</dbReference>
<organism evidence="8">
    <name type="scientific">Microplitis mediator</name>
    <dbReference type="NCBI Taxonomy" id="375433"/>
    <lineage>
        <taxon>Eukaryota</taxon>
        <taxon>Metazoa</taxon>
        <taxon>Ecdysozoa</taxon>
        <taxon>Arthropoda</taxon>
        <taxon>Hexapoda</taxon>
        <taxon>Insecta</taxon>
        <taxon>Pterygota</taxon>
        <taxon>Neoptera</taxon>
        <taxon>Endopterygota</taxon>
        <taxon>Hymenoptera</taxon>
        <taxon>Apocrita</taxon>
        <taxon>Ichneumonoidea</taxon>
        <taxon>Braconidae</taxon>
        <taxon>Microgastrinae</taxon>
        <taxon>Microplitis</taxon>
    </lineage>
</organism>
<proteinExistence type="evidence at transcript level"/>
<name>A0A0S2GL47_9HYME</name>
<evidence type="ECO:0000313" key="8">
    <source>
        <dbReference type="EMBL" id="ALN97027.1"/>
    </source>
</evidence>
<keyword evidence="3" id="KW-0391">Immunity</keyword>
<keyword evidence="2" id="KW-0399">Innate immunity</keyword>
<dbReference type="GO" id="GO:0009253">
    <property type="term" value="P:peptidoglycan catabolic process"/>
    <property type="evidence" value="ECO:0007669"/>
    <property type="project" value="InterPro"/>
</dbReference>
<feature type="domain" description="N-acetylmuramoyl-L-alanine amidase" evidence="6">
    <location>
        <begin position="316"/>
        <end position="456"/>
    </location>
</feature>
<protein>
    <submittedName>
        <fullName evidence="8">Peptidoglycan recognition protein L3</fullName>
    </submittedName>
</protein>
<dbReference type="GO" id="GO:0008270">
    <property type="term" value="F:zinc ion binding"/>
    <property type="evidence" value="ECO:0007669"/>
    <property type="project" value="InterPro"/>
</dbReference>
<feature type="compositionally biased region" description="Low complexity" evidence="4">
    <location>
        <begin position="79"/>
        <end position="93"/>
    </location>
</feature>
<dbReference type="CDD" id="cd06583">
    <property type="entry name" value="PGRP"/>
    <property type="match status" value="1"/>
</dbReference>
<evidence type="ECO:0000256" key="4">
    <source>
        <dbReference type="SAM" id="MobiDB-lite"/>
    </source>
</evidence>
<dbReference type="SMART" id="SM00701">
    <property type="entry name" value="PGRP"/>
    <property type="match status" value="1"/>
</dbReference>
<evidence type="ECO:0000256" key="5">
    <source>
        <dbReference type="SAM" id="Phobius"/>
    </source>
</evidence>
<dbReference type="FunFam" id="3.40.80.10:FF:000001">
    <property type="entry name" value="Peptidoglycan recognition protein 1"/>
    <property type="match status" value="1"/>
</dbReference>
<evidence type="ECO:0000256" key="1">
    <source>
        <dbReference type="ARBA" id="ARBA00007553"/>
    </source>
</evidence>
<dbReference type="PANTHER" id="PTHR11022:SF41">
    <property type="entry name" value="PEPTIDOGLYCAN-RECOGNITION PROTEIN LC-RELATED"/>
    <property type="match status" value="1"/>
</dbReference>
<feature type="domain" description="Peptidoglycan recognition protein family" evidence="7">
    <location>
        <begin position="306"/>
        <end position="450"/>
    </location>
</feature>
<evidence type="ECO:0000259" key="7">
    <source>
        <dbReference type="SMART" id="SM00701"/>
    </source>
</evidence>
<evidence type="ECO:0000256" key="2">
    <source>
        <dbReference type="ARBA" id="ARBA00022588"/>
    </source>
</evidence>
<dbReference type="InterPro" id="IPR036505">
    <property type="entry name" value="Amidase/PGRP_sf"/>
</dbReference>
<feature type="compositionally biased region" description="Low complexity" evidence="4">
    <location>
        <begin position="38"/>
        <end position="51"/>
    </location>
</feature>
<dbReference type="PANTHER" id="PTHR11022">
    <property type="entry name" value="PEPTIDOGLYCAN RECOGNITION PROTEIN"/>
    <property type="match status" value="1"/>
</dbReference>
<accession>A0A0S2GL47</accession>
<dbReference type="GO" id="GO:0045087">
    <property type="term" value="P:innate immune response"/>
    <property type="evidence" value="ECO:0007669"/>
    <property type="project" value="UniProtKB-KW"/>
</dbReference>
<sequence>MVTLQAEEFRRKDDHRIELIDSNRDNNNVKENECRCGNNDNSNGEIINNNDNDNHSGNDNDKTRDNLNNKTTRPSYRCSSTGESSNESSLNSNECDDDHVGNIQDRYDDRIFYDEEDYEDEAEEDDDEFDVEEAENVISEMGGWPANGVQKQKIQHETITGQVLPTLDTTTFGEVSISGSTNVRVGNTTLYKGPVTIKQFLYTNSSVDKDPGNGQVQNDLQGHRSDSGLKNVNLTIDGSSPPVPIQRDHHRVKEWLWTWRCATIFSIVTLIAVTTIVVVSVELAKEPTRPSHKPAIDPDDILTENIRFIQRVEWGAQPPEGPPEQLDIIPAPYVIISHTASESCFKQADCVQRVRLAQTMHIEGNGWDDIGYNFLIGGDGLVYVGRGWDAVGAHSFGFNRKSIGVSFIGTFNKETPTEQQIYALENFLNFGMKTSNIGLDYKLLGHRQISETLSPGDTLFGIIKTMDHWSEQP</sequence>
<feature type="compositionally biased region" description="Basic and acidic residues" evidence="4">
    <location>
        <begin position="52"/>
        <end position="67"/>
    </location>
</feature>
<dbReference type="InterPro" id="IPR015510">
    <property type="entry name" value="PGRP"/>
</dbReference>
<evidence type="ECO:0000259" key="6">
    <source>
        <dbReference type="SMART" id="SM00644"/>
    </source>
</evidence>
<keyword evidence="5" id="KW-1133">Transmembrane helix</keyword>
<dbReference type="SMART" id="SM00644">
    <property type="entry name" value="Ami_2"/>
    <property type="match status" value="1"/>
</dbReference>
<dbReference type="SUPFAM" id="SSF55846">
    <property type="entry name" value="N-acetylmuramoyl-L-alanine amidase-like"/>
    <property type="match status" value="1"/>
</dbReference>